<evidence type="ECO:0000313" key="4">
    <source>
        <dbReference type="EMBL" id="GAA1954642.1"/>
    </source>
</evidence>
<dbReference type="EMBL" id="BAAAPB010000001">
    <property type="protein sequence ID" value="GAA1954642.1"/>
    <property type="molecule type" value="Genomic_DNA"/>
</dbReference>
<reference evidence="4 5" key="1">
    <citation type="journal article" date="2019" name="Int. J. Syst. Evol. Microbiol.">
        <title>The Global Catalogue of Microorganisms (GCM) 10K type strain sequencing project: providing services to taxonomists for standard genome sequencing and annotation.</title>
        <authorList>
            <consortium name="The Broad Institute Genomics Platform"/>
            <consortium name="The Broad Institute Genome Sequencing Center for Infectious Disease"/>
            <person name="Wu L."/>
            <person name="Ma J."/>
        </authorList>
    </citation>
    <scope>NUCLEOTIDE SEQUENCE [LARGE SCALE GENOMIC DNA]</scope>
    <source>
        <strain evidence="4 5">JCM 15309</strain>
    </source>
</reference>
<dbReference type="PANTHER" id="PTHR30163">
    <property type="entry name" value="MEMBRANE-BOUND LYTIC MUREIN TRANSGLYCOSYLASE B"/>
    <property type="match status" value="1"/>
</dbReference>
<feature type="signal peptide" evidence="2">
    <location>
        <begin position="1"/>
        <end position="33"/>
    </location>
</feature>
<feature type="domain" description="Transglycosylase SLT" evidence="3">
    <location>
        <begin position="178"/>
        <end position="218"/>
    </location>
</feature>
<dbReference type="PANTHER" id="PTHR30163:SF8">
    <property type="entry name" value="LYTIC MUREIN TRANSGLYCOSYLASE"/>
    <property type="match status" value="1"/>
</dbReference>
<protein>
    <recommendedName>
        <fullName evidence="3">Transglycosylase SLT domain-containing protein</fullName>
    </recommendedName>
</protein>
<dbReference type="InterPro" id="IPR043426">
    <property type="entry name" value="MltB-like"/>
</dbReference>
<feature type="compositionally biased region" description="Low complexity" evidence="1">
    <location>
        <begin position="293"/>
        <end position="312"/>
    </location>
</feature>
<dbReference type="Proteomes" id="UP001500571">
    <property type="component" value="Unassembled WGS sequence"/>
</dbReference>
<keyword evidence="2" id="KW-0732">Signal</keyword>
<dbReference type="InterPro" id="IPR031304">
    <property type="entry name" value="SLT_2"/>
</dbReference>
<keyword evidence="5" id="KW-1185">Reference proteome</keyword>
<feature type="compositionally biased region" description="Basic residues" evidence="1">
    <location>
        <begin position="283"/>
        <end position="292"/>
    </location>
</feature>
<evidence type="ECO:0000256" key="2">
    <source>
        <dbReference type="SAM" id="SignalP"/>
    </source>
</evidence>
<evidence type="ECO:0000313" key="5">
    <source>
        <dbReference type="Proteomes" id="UP001500571"/>
    </source>
</evidence>
<name>A0ABN2QM83_9ACTN</name>
<organism evidence="4 5">
    <name type="scientific">Nocardioides panacihumi</name>
    <dbReference type="NCBI Taxonomy" id="400774"/>
    <lineage>
        <taxon>Bacteria</taxon>
        <taxon>Bacillati</taxon>
        <taxon>Actinomycetota</taxon>
        <taxon>Actinomycetes</taxon>
        <taxon>Propionibacteriales</taxon>
        <taxon>Nocardioidaceae</taxon>
        <taxon>Nocardioides</taxon>
    </lineage>
</organism>
<feature type="chain" id="PRO_5046340998" description="Transglycosylase SLT domain-containing protein" evidence="2">
    <location>
        <begin position="34"/>
        <end position="408"/>
    </location>
</feature>
<sequence length="408" mass="41155">MTVSRQGRLKKAAALVPLALLSAAWTISISSTGAPQATAGDTRGRLPDGTSIPADALQIPASVSVPDSGSLGVTGESSSQIVSPSSASSIPSAALAAYQRAETVIDKADRTCHLPWQLVAAIGRVESDHGRADGNRLSVAGISQPGVFGVALDGLHGTTRIPDTDGGVYDGDTRFDRAVGPMQFIPSTWSTVGVDADGDGQRNPQDINDAALAAAVYLCSGTDDLSSSAGQSTAVYRYNHSSSYVATVLAVMQSYLAGDYTAAPNDTIPATYFEPDPAPAAAPHKKAKHSPRHTPSGTSHTTPSAPSTSGVPATGGGTGTSGAPKPPKPSASVPTSAPSAVAQPVAHVLSAAEALTLCNQQIGAIPDPLGLLKGTQQACADKVTGKTKSAALAAIPNTIQGVLNWLGL</sequence>
<comment type="caution">
    <text evidence="4">The sequence shown here is derived from an EMBL/GenBank/DDBJ whole genome shotgun (WGS) entry which is preliminary data.</text>
</comment>
<feature type="region of interest" description="Disordered" evidence="1">
    <location>
        <begin position="271"/>
        <end position="338"/>
    </location>
</feature>
<dbReference type="SUPFAM" id="SSF53955">
    <property type="entry name" value="Lysozyme-like"/>
    <property type="match status" value="1"/>
</dbReference>
<dbReference type="InterPro" id="IPR023346">
    <property type="entry name" value="Lysozyme-like_dom_sf"/>
</dbReference>
<proteinExistence type="predicted"/>
<gene>
    <name evidence="4" type="ORF">GCM10009798_12300</name>
</gene>
<accession>A0ABN2QM83</accession>
<dbReference type="RefSeq" id="WP_344043477.1">
    <property type="nucleotide sequence ID" value="NZ_BAAAPB010000001.1"/>
</dbReference>
<dbReference type="CDD" id="cd13399">
    <property type="entry name" value="Slt35-like"/>
    <property type="match status" value="1"/>
</dbReference>
<evidence type="ECO:0000259" key="3">
    <source>
        <dbReference type="Pfam" id="PF13406"/>
    </source>
</evidence>
<evidence type="ECO:0000256" key="1">
    <source>
        <dbReference type="SAM" id="MobiDB-lite"/>
    </source>
</evidence>
<dbReference type="Pfam" id="PF13406">
    <property type="entry name" value="SLT_2"/>
    <property type="match status" value="1"/>
</dbReference>
<dbReference type="Gene3D" id="1.10.530.10">
    <property type="match status" value="1"/>
</dbReference>